<feature type="compositionally biased region" description="Pro residues" evidence="1">
    <location>
        <begin position="642"/>
        <end position="655"/>
    </location>
</feature>
<dbReference type="InParanoid" id="A0A3N4KHD2"/>
<feature type="transmembrane region" description="Helical" evidence="2">
    <location>
        <begin position="527"/>
        <end position="547"/>
    </location>
</feature>
<dbReference type="STRING" id="1392247.A0A3N4KHD2"/>
<name>A0A3N4KHD2_9PEZI</name>
<dbReference type="Proteomes" id="UP000277580">
    <property type="component" value="Unassembled WGS sequence"/>
</dbReference>
<keyword evidence="4" id="KW-1185">Reference proteome</keyword>
<evidence type="ECO:0000313" key="3">
    <source>
        <dbReference type="EMBL" id="RPB09964.1"/>
    </source>
</evidence>
<accession>A0A3N4KHD2</accession>
<evidence type="ECO:0000256" key="2">
    <source>
        <dbReference type="SAM" id="Phobius"/>
    </source>
</evidence>
<evidence type="ECO:0000313" key="4">
    <source>
        <dbReference type="Proteomes" id="UP000277580"/>
    </source>
</evidence>
<evidence type="ECO:0000256" key="1">
    <source>
        <dbReference type="SAM" id="MobiDB-lite"/>
    </source>
</evidence>
<feature type="compositionally biased region" description="Basic and acidic residues" evidence="1">
    <location>
        <begin position="1"/>
        <end position="10"/>
    </location>
</feature>
<gene>
    <name evidence="3" type="ORF">P167DRAFT_576832</name>
</gene>
<feature type="transmembrane region" description="Helical" evidence="2">
    <location>
        <begin position="186"/>
        <end position="208"/>
    </location>
</feature>
<feature type="region of interest" description="Disordered" evidence="1">
    <location>
        <begin position="1"/>
        <end position="26"/>
    </location>
</feature>
<proteinExistence type="predicted"/>
<organism evidence="3 4">
    <name type="scientific">Morchella conica CCBAS932</name>
    <dbReference type="NCBI Taxonomy" id="1392247"/>
    <lineage>
        <taxon>Eukaryota</taxon>
        <taxon>Fungi</taxon>
        <taxon>Dikarya</taxon>
        <taxon>Ascomycota</taxon>
        <taxon>Pezizomycotina</taxon>
        <taxon>Pezizomycetes</taxon>
        <taxon>Pezizales</taxon>
        <taxon>Morchellaceae</taxon>
        <taxon>Morchella</taxon>
    </lineage>
</organism>
<reference evidence="3 4" key="1">
    <citation type="journal article" date="2018" name="Nat. Ecol. Evol.">
        <title>Pezizomycetes genomes reveal the molecular basis of ectomycorrhizal truffle lifestyle.</title>
        <authorList>
            <person name="Murat C."/>
            <person name="Payen T."/>
            <person name="Noel B."/>
            <person name="Kuo A."/>
            <person name="Morin E."/>
            <person name="Chen J."/>
            <person name="Kohler A."/>
            <person name="Krizsan K."/>
            <person name="Balestrini R."/>
            <person name="Da Silva C."/>
            <person name="Montanini B."/>
            <person name="Hainaut M."/>
            <person name="Levati E."/>
            <person name="Barry K.W."/>
            <person name="Belfiori B."/>
            <person name="Cichocki N."/>
            <person name="Clum A."/>
            <person name="Dockter R.B."/>
            <person name="Fauchery L."/>
            <person name="Guy J."/>
            <person name="Iotti M."/>
            <person name="Le Tacon F."/>
            <person name="Lindquist E.A."/>
            <person name="Lipzen A."/>
            <person name="Malagnac F."/>
            <person name="Mello A."/>
            <person name="Molinier V."/>
            <person name="Miyauchi S."/>
            <person name="Poulain J."/>
            <person name="Riccioni C."/>
            <person name="Rubini A."/>
            <person name="Sitrit Y."/>
            <person name="Splivallo R."/>
            <person name="Traeger S."/>
            <person name="Wang M."/>
            <person name="Zifcakova L."/>
            <person name="Wipf D."/>
            <person name="Zambonelli A."/>
            <person name="Paolocci F."/>
            <person name="Nowrousian M."/>
            <person name="Ottonello S."/>
            <person name="Baldrian P."/>
            <person name="Spatafora J.W."/>
            <person name="Henrissat B."/>
            <person name="Nagy L.G."/>
            <person name="Aury J.M."/>
            <person name="Wincker P."/>
            <person name="Grigoriev I.V."/>
            <person name="Bonfante P."/>
            <person name="Martin F.M."/>
        </authorList>
    </citation>
    <scope>NUCLEOTIDE SEQUENCE [LARGE SCALE GENOMIC DNA]</scope>
    <source>
        <strain evidence="3 4">CCBAS932</strain>
    </source>
</reference>
<dbReference type="EMBL" id="ML119147">
    <property type="protein sequence ID" value="RPB09964.1"/>
    <property type="molecule type" value="Genomic_DNA"/>
</dbReference>
<feature type="region of interest" description="Disordered" evidence="1">
    <location>
        <begin position="610"/>
        <end position="655"/>
    </location>
</feature>
<feature type="transmembrane region" description="Helical" evidence="2">
    <location>
        <begin position="59"/>
        <end position="80"/>
    </location>
</feature>
<sequence>MNTSAGDDKLQPTTQESPRSKGTEQRARSGVLGLVLGETSIATTFLRSFKPLTDFLQSWGILIIHLVFVALLATCILVWIPDLRVNAVNDRSTTSRQVFVFGDDINTKVLATFSVRDWILPGDITTIVSTGLVFIKLATGSWAGIAAWRCACIMLEKKSLTFSEIKFIVSYKVGVVPREKYSWTTLILLLLLLPAQLSGPLVSGSISWKQSIGFIHSPRDLQVFPSSGGDPMIWREYIEDEDIREEVMSEALSFTWSLYHEALSDVNTACRRQISDKQLKDSSTVNNITIPCLRFDSIVWEQNPPSEQIMSTFQRPYRGALPEPKENTITHPVTGNVGMLDLPQWNGSATYRGSYPTPMIFNEPRLVAFLFKTVLKNQTCPTMYVEKQTGAKSAVFQYDGVAKSGCYTYARVSFSGGVTSSQAKVISPGVVQGSNDAPIVANEFTNEAIFLMNDVMHSMALGDLDQNVSNHTSSLILAMQRSYVACWNSLQYNFGENGGERARNELLGAGATQRIDLLQGVVTYWRVWMWVGLQLLVTVSGILLWYFERIWDVRSKDSRERSFAADALLLDTKDVFEAKDKRRKAREDLEKGVPAPASLNINTPLRVQLVPKPKDDITGPSAGTGPADDDPKPHILQVYRPESPPQPPVVPDLKS</sequence>
<keyword evidence="2" id="KW-1133">Transmembrane helix</keyword>
<dbReference type="AlphaFoldDB" id="A0A3N4KHD2"/>
<protein>
    <submittedName>
        <fullName evidence="3">Uncharacterized protein</fullName>
    </submittedName>
</protein>
<keyword evidence="2" id="KW-0812">Transmembrane</keyword>
<keyword evidence="2" id="KW-0472">Membrane</keyword>
<dbReference type="OrthoDB" id="5378430at2759"/>